<dbReference type="PANTHER" id="PTHR42933:SF4">
    <property type="entry name" value="TYPE I RESTRICTION ENZYME ECOKI METHYLASE SUBUNIT"/>
    <property type="match status" value="1"/>
</dbReference>
<evidence type="ECO:0000259" key="10">
    <source>
        <dbReference type="Pfam" id="PF01420"/>
    </source>
</evidence>
<dbReference type="Gene3D" id="1.20.1260.30">
    <property type="match status" value="1"/>
</dbReference>
<reference evidence="13" key="1">
    <citation type="submission" date="2023-02" db="EMBL/GenBank/DDBJ databases">
        <authorList>
            <person name="Lossouarn J."/>
            <person name="Nesbo L C."/>
            <person name="Geslin C."/>
        </authorList>
    </citation>
    <scope>NUCLEOTIDE SEQUENCE</scope>
    <source>
        <strain evidence="13">Type strain: Marinitoga okinawensis TFS10-5</strain>
        <plasmid evidence="13">pMO1</plasmid>
    </source>
</reference>
<evidence type="ECO:0000256" key="6">
    <source>
        <dbReference type="ARBA" id="ARBA00022691"/>
    </source>
</evidence>
<dbReference type="GO" id="GO:0032259">
    <property type="term" value="P:methylation"/>
    <property type="evidence" value="ECO:0007669"/>
    <property type="project" value="UniProtKB-KW"/>
</dbReference>
<dbReference type="InterPro" id="IPR051537">
    <property type="entry name" value="DNA_Adenine_Mtase"/>
</dbReference>
<protein>
    <recommendedName>
        <fullName evidence="3">site-specific DNA-methyltransferase (adenine-specific)</fullName>
        <ecNumber evidence="3">2.1.1.72</ecNumber>
    </recommendedName>
</protein>
<dbReference type="CDD" id="cd16961">
    <property type="entry name" value="RMtype1_S_TRD-CR_like"/>
    <property type="match status" value="1"/>
</dbReference>
<gene>
    <name evidence="13" type="ORF">PMO1_05</name>
</gene>
<keyword evidence="13" id="KW-0614">Plasmid</keyword>
<dbReference type="Gene3D" id="3.40.50.150">
    <property type="entry name" value="Vaccinia Virus protein VP39"/>
    <property type="match status" value="1"/>
</dbReference>
<dbReference type="PROSITE" id="PS00092">
    <property type="entry name" value="N6_MTASE"/>
    <property type="match status" value="1"/>
</dbReference>
<dbReference type="GO" id="GO:0003677">
    <property type="term" value="F:DNA binding"/>
    <property type="evidence" value="ECO:0007669"/>
    <property type="project" value="UniProtKB-KW"/>
</dbReference>
<comment type="similarity">
    <text evidence="1">Belongs to the N(4)/N(6)-methyltransferase family.</text>
</comment>
<organism evidence="13">
    <name type="scientific">Marinitoga okinawensis</name>
    <dbReference type="NCBI Taxonomy" id="389480"/>
    <lineage>
        <taxon>Bacteria</taxon>
        <taxon>Thermotogati</taxon>
        <taxon>Thermotogota</taxon>
        <taxon>Thermotogae</taxon>
        <taxon>Petrotogales</taxon>
        <taxon>Petrotogaceae</taxon>
        <taxon>Marinitoga</taxon>
    </lineage>
</organism>
<dbReference type="PANTHER" id="PTHR42933">
    <property type="entry name" value="SLR6095 PROTEIN"/>
    <property type="match status" value="1"/>
</dbReference>
<dbReference type="SUPFAM" id="SSF116734">
    <property type="entry name" value="DNA methylase specificity domain"/>
    <property type="match status" value="2"/>
</dbReference>
<dbReference type="AlphaFoldDB" id="A0A9C7GWD2"/>
<name>A0A9C7GWD2_9BACT</name>
<comment type="similarity">
    <text evidence="2">Belongs to the type-I restriction system S methylase family.</text>
</comment>
<dbReference type="GO" id="GO:0009007">
    <property type="term" value="F:site-specific DNA-methyltransferase (adenine-specific) activity"/>
    <property type="evidence" value="ECO:0007669"/>
    <property type="project" value="UniProtKB-EC"/>
</dbReference>
<dbReference type="InterPro" id="IPR022749">
    <property type="entry name" value="D12N6_MeTrfase_N"/>
</dbReference>
<dbReference type="InterPro" id="IPR002052">
    <property type="entry name" value="DNA_methylase_N6_adenine_CS"/>
</dbReference>
<comment type="catalytic activity">
    <reaction evidence="9">
        <text>a 2'-deoxyadenosine in DNA + S-adenosyl-L-methionine = an N(6)-methyl-2'-deoxyadenosine in DNA + S-adenosyl-L-homocysteine + H(+)</text>
        <dbReference type="Rhea" id="RHEA:15197"/>
        <dbReference type="Rhea" id="RHEA-COMP:12418"/>
        <dbReference type="Rhea" id="RHEA-COMP:12419"/>
        <dbReference type="ChEBI" id="CHEBI:15378"/>
        <dbReference type="ChEBI" id="CHEBI:57856"/>
        <dbReference type="ChEBI" id="CHEBI:59789"/>
        <dbReference type="ChEBI" id="CHEBI:90615"/>
        <dbReference type="ChEBI" id="CHEBI:90616"/>
        <dbReference type="EC" id="2.1.1.72"/>
    </reaction>
</comment>
<dbReference type="CDD" id="cd02440">
    <property type="entry name" value="AdoMet_MTases"/>
    <property type="match status" value="1"/>
</dbReference>
<dbReference type="Proteomes" id="UP001161562">
    <property type="component" value="Plasmid pMO1"/>
</dbReference>
<evidence type="ECO:0000259" key="11">
    <source>
        <dbReference type="Pfam" id="PF02384"/>
    </source>
</evidence>
<dbReference type="InterPro" id="IPR003356">
    <property type="entry name" value="DNA_methylase_A-5"/>
</dbReference>
<evidence type="ECO:0000256" key="3">
    <source>
        <dbReference type="ARBA" id="ARBA00011900"/>
    </source>
</evidence>
<feature type="domain" description="N6 adenine-specific DNA methyltransferase N-terminal" evidence="12">
    <location>
        <begin position="12"/>
        <end position="121"/>
    </location>
</feature>
<evidence type="ECO:0000259" key="12">
    <source>
        <dbReference type="Pfam" id="PF12161"/>
    </source>
</evidence>
<evidence type="ECO:0000256" key="7">
    <source>
        <dbReference type="ARBA" id="ARBA00022747"/>
    </source>
</evidence>
<dbReference type="PRINTS" id="PR00507">
    <property type="entry name" value="N12N6MTFRASE"/>
</dbReference>
<feature type="domain" description="Type I restriction modification DNA specificity" evidence="10">
    <location>
        <begin position="507"/>
        <end position="678"/>
    </location>
</feature>
<evidence type="ECO:0000256" key="5">
    <source>
        <dbReference type="ARBA" id="ARBA00022679"/>
    </source>
</evidence>
<dbReference type="EMBL" id="OX370180">
    <property type="protein sequence ID" value="CAI4093957.1"/>
    <property type="molecule type" value="Genomic_DNA"/>
</dbReference>
<dbReference type="Gene3D" id="3.90.220.20">
    <property type="entry name" value="DNA methylase specificity domains"/>
    <property type="match status" value="2"/>
</dbReference>
<keyword evidence="7" id="KW-0680">Restriction system</keyword>
<evidence type="ECO:0000313" key="13">
    <source>
        <dbReference type="EMBL" id="CAI4093957.1"/>
    </source>
</evidence>
<keyword evidence="4 13" id="KW-0489">Methyltransferase</keyword>
<dbReference type="EC" id="2.1.1.72" evidence="3"/>
<evidence type="ECO:0000256" key="8">
    <source>
        <dbReference type="ARBA" id="ARBA00023125"/>
    </source>
</evidence>
<keyword evidence="5" id="KW-0808">Transferase</keyword>
<dbReference type="GO" id="GO:0009307">
    <property type="term" value="P:DNA restriction-modification system"/>
    <property type="evidence" value="ECO:0007669"/>
    <property type="project" value="UniProtKB-KW"/>
</dbReference>
<dbReference type="InterPro" id="IPR038333">
    <property type="entry name" value="T1MK-like_N_sf"/>
</dbReference>
<dbReference type="CDD" id="cd17524">
    <property type="entry name" value="RMtype1_S_EcoUTORF5051P-TRD2-CR2_like"/>
    <property type="match status" value="1"/>
</dbReference>
<dbReference type="InterPro" id="IPR000055">
    <property type="entry name" value="Restrct_endonuc_typeI_TRD"/>
</dbReference>
<dbReference type="Pfam" id="PF12161">
    <property type="entry name" value="HsdM_N"/>
    <property type="match status" value="1"/>
</dbReference>
<evidence type="ECO:0000256" key="1">
    <source>
        <dbReference type="ARBA" id="ARBA00006594"/>
    </source>
</evidence>
<feature type="domain" description="DNA methylase adenine-specific" evidence="11">
    <location>
        <begin position="148"/>
        <end position="423"/>
    </location>
</feature>
<keyword evidence="6" id="KW-0949">S-adenosyl-L-methionine</keyword>
<evidence type="ECO:0000256" key="4">
    <source>
        <dbReference type="ARBA" id="ARBA00022603"/>
    </source>
</evidence>
<keyword evidence="8" id="KW-0238">DNA-binding</keyword>
<dbReference type="Pfam" id="PF01420">
    <property type="entry name" value="Methylase_S"/>
    <property type="match status" value="2"/>
</dbReference>
<geneLocation type="plasmid" evidence="13">
    <name>pMO1</name>
</geneLocation>
<feature type="domain" description="Type I restriction modification DNA specificity" evidence="10">
    <location>
        <begin position="699"/>
        <end position="880"/>
    </location>
</feature>
<dbReference type="Pfam" id="PF02384">
    <property type="entry name" value="N6_Mtase"/>
    <property type="match status" value="1"/>
</dbReference>
<evidence type="ECO:0000256" key="2">
    <source>
        <dbReference type="ARBA" id="ARBA00010923"/>
    </source>
</evidence>
<sequence length="894" mass="104963">MATKNVDFHKLGDELWKIANIFRDDSLKTTEYLEEFSYFLFLKLFDDQEKQREEAARIDGNEYIPYLPEELRFYTWANEIINGDITINEVVPTVRKIFQDLANIEDHNGKDLSLFRRLFRNHIWRIKYGPTIRDLLKKLIDLKLEQNFDVMGRAYEFVVQKLGEQKQYGQYFTPRHIIHFMVDLADPEIGEKIYDPAVGTGGFILRAFEVVKKKIYEKYENDYFLVEKYFRELKEKNLWGIEKAPDVYKLALMNMILHNDGKSNLYEADSLDNRAQDTHKQKYDVVLSNPPYGPLTQSRVGIFEYHVKRFEALFIQHIMNSLKFSSPDKKNSRAVVIILDKILFDNSNTFKNIRKKLLREFNLKAIISMPAGIFHPYSGVKTTILYFERPTNKEWNEIKSKNDYATKYILFFDVKNDGFTLSTQRKPINGAFQGNNPNIYNPPCGDLPDAISTFKEWIKTLDNDNIDTFKEKYVDNKQVWIANIDEIKRKDYNLNPGLYRNIEKRNIKWKWVKLGDILEKYSVRNKEKKLLPVYSITKEQGIILADKYFKENVYGKNNDTYEKNLSQYKVIEKGCFVYNPYRINIGSIGYFDIPKKGLVSPAYVVFKVKNKDKVDELFLFNIFKSDWFLSRINESTSGSIRDSLSFELLSQIHIPLPPLEVQKQIVERLKKQRVIIEKSKELEKIFLDTGIDNAIFKGNWKFVELNDIVTFAQYGISSRADGTEEDIPILGMNNLTYIGEIDLSSLKYIKLDKDKLEKYKLEKGDILFNRTNSKTLIGKTAIFDIDGTYVFASYLIRLRVNKDKVLPKFVSYYMNSKLIKEYIQTLCREIIGQANINLQELKSIKISIPPLEKQQEIIEILDSQFEALDKIRKMRENAEIMIKAILEKEVFAIE</sequence>
<accession>A0A9C7GWD2</accession>
<dbReference type="InterPro" id="IPR044946">
    <property type="entry name" value="Restrct_endonuc_typeI_TRD_sf"/>
</dbReference>
<dbReference type="InterPro" id="IPR029063">
    <property type="entry name" value="SAM-dependent_MTases_sf"/>
</dbReference>
<dbReference type="GO" id="GO:0008170">
    <property type="term" value="F:N-methyltransferase activity"/>
    <property type="evidence" value="ECO:0007669"/>
    <property type="project" value="InterPro"/>
</dbReference>
<proteinExistence type="inferred from homology"/>
<evidence type="ECO:0000256" key="9">
    <source>
        <dbReference type="ARBA" id="ARBA00047942"/>
    </source>
</evidence>
<dbReference type="SUPFAM" id="SSF53335">
    <property type="entry name" value="S-adenosyl-L-methionine-dependent methyltransferases"/>
    <property type="match status" value="1"/>
</dbReference>